<evidence type="ECO:0000313" key="3">
    <source>
        <dbReference type="EMBL" id="GLI65427.1"/>
    </source>
</evidence>
<feature type="region of interest" description="Disordered" evidence="1">
    <location>
        <begin position="418"/>
        <end position="447"/>
    </location>
</feature>
<evidence type="ECO:0000313" key="4">
    <source>
        <dbReference type="Proteomes" id="UP001165090"/>
    </source>
</evidence>
<dbReference type="Proteomes" id="UP001165090">
    <property type="component" value="Unassembled WGS sequence"/>
</dbReference>
<feature type="transmembrane region" description="Helical" evidence="2">
    <location>
        <begin position="24"/>
        <end position="40"/>
    </location>
</feature>
<keyword evidence="2" id="KW-1133">Transmembrane helix</keyword>
<organism evidence="3 4">
    <name type="scientific">Volvox africanus</name>
    <dbReference type="NCBI Taxonomy" id="51714"/>
    <lineage>
        <taxon>Eukaryota</taxon>
        <taxon>Viridiplantae</taxon>
        <taxon>Chlorophyta</taxon>
        <taxon>core chlorophytes</taxon>
        <taxon>Chlorophyceae</taxon>
        <taxon>CS clade</taxon>
        <taxon>Chlamydomonadales</taxon>
        <taxon>Volvocaceae</taxon>
        <taxon>Volvox</taxon>
    </lineage>
</organism>
<feature type="compositionally biased region" description="Pro residues" evidence="1">
    <location>
        <begin position="726"/>
        <end position="748"/>
    </location>
</feature>
<keyword evidence="2" id="KW-0812">Transmembrane</keyword>
<feature type="transmembrane region" description="Helical" evidence="2">
    <location>
        <begin position="148"/>
        <end position="169"/>
    </location>
</feature>
<accession>A0ABQ5S6A4</accession>
<proteinExistence type="predicted"/>
<feature type="region of interest" description="Disordered" evidence="1">
    <location>
        <begin position="335"/>
        <end position="395"/>
    </location>
</feature>
<dbReference type="EMBL" id="BSDZ01000023">
    <property type="protein sequence ID" value="GLI65427.1"/>
    <property type="molecule type" value="Genomic_DNA"/>
</dbReference>
<feature type="compositionally biased region" description="Gly residues" evidence="1">
    <location>
        <begin position="419"/>
        <end position="434"/>
    </location>
</feature>
<evidence type="ECO:0000256" key="1">
    <source>
        <dbReference type="SAM" id="MobiDB-lite"/>
    </source>
</evidence>
<keyword evidence="2" id="KW-0472">Membrane</keyword>
<feature type="transmembrane region" description="Helical" evidence="2">
    <location>
        <begin position="232"/>
        <end position="252"/>
    </location>
</feature>
<gene>
    <name evidence="3" type="ORF">VaNZ11_008998</name>
</gene>
<feature type="region of interest" description="Disordered" evidence="1">
    <location>
        <begin position="472"/>
        <end position="520"/>
    </location>
</feature>
<sequence length="853" mass="90554">MSDIFNNCTCKDQHGMAKLRQERGTSYLVLSVALCLVYHADTYTHLARVLNHAVCVVEPDIFHAHLAKGLRSQFPDYPCTAQPPDSPTRQQLLYLLVRSYASHAAYLKPPVLSPSEAWCFVSVILTWLFTFAILLPPLRRRLSARIQLVWLAANLANDLFTPPLCWALLHTAPPSFIRHYTPVMCEALGYTVLFGLPPWFVYSIAAIVTTSLSIITTLLLRHGLVDKVPFNLPSLWVRQIITLAAVLAFTALREQIWRRLLCPVTSAGWFKWSPLSGAPQTLIEGSQGKALVMPPCPPPPAMLRPRTVPRSWWASWSWAPWTTSSLRAATVSLSSSKQGSSGNLPSLSPAASLQRQLDSEPPAKFSPSPTAREDVGAEARGAARPLRRRGPSSKLQQLLCRQENERLDEQGLIAQLVARGGGGSGGGSSGGGDDSGGRKDGNSNDDVSAWWPMLKSYNRAWLAGGECGMDGPGCRTGDGDEGSSSSGGGRGGGSGGGSGGVKSWGGQQLLSEPAGSGAQGWGCCGGKRQLRQLPPALLQPPLELQPRLQLHPRLPPEEACRMKTTGLQPHPLVPPQCLLPSIEAPVRPACAGPQQYRLDPVQQPQPDQHPSGLLRLSVDAFARSEPAISAAAAAAAVATAVGGAVTAAASEEANRDGTAGEHLRVRLTTLATSADQLARPPPPPSGAAANSIGPDAWSPPMQYRPSLVRPGNTIFPDPPASVQSLLPPPPPPLSPPPSPSAAKSKPPPITIDRLQAMVAAARSAPYCPDPWVRMTRVHLRIPDMAAAELPAGWLQDMLMKLSRTLQPDCTLVSITAFDGSSSGSGPQPSAASAAATAGVSAAEVMDAAQFNNN</sequence>
<protein>
    <submittedName>
        <fullName evidence="3">Uncharacterized protein</fullName>
    </submittedName>
</protein>
<evidence type="ECO:0000256" key="2">
    <source>
        <dbReference type="SAM" id="Phobius"/>
    </source>
</evidence>
<feature type="compositionally biased region" description="Gly residues" evidence="1">
    <location>
        <begin position="485"/>
        <end position="503"/>
    </location>
</feature>
<name>A0ABQ5S6A4_9CHLO</name>
<feature type="compositionally biased region" description="Low complexity" evidence="1">
    <location>
        <begin position="335"/>
        <end position="346"/>
    </location>
</feature>
<feature type="transmembrane region" description="Helical" evidence="2">
    <location>
        <begin position="199"/>
        <end position="220"/>
    </location>
</feature>
<feature type="region of interest" description="Disordered" evidence="1">
    <location>
        <begin position="673"/>
        <end position="748"/>
    </location>
</feature>
<comment type="caution">
    <text evidence="3">The sequence shown here is derived from an EMBL/GenBank/DDBJ whole genome shotgun (WGS) entry which is preliminary data.</text>
</comment>
<keyword evidence="4" id="KW-1185">Reference proteome</keyword>
<feature type="transmembrane region" description="Helical" evidence="2">
    <location>
        <begin position="117"/>
        <end position="136"/>
    </location>
</feature>
<reference evidence="3 4" key="1">
    <citation type="journal article" date="2023" name="IScience">
        <title>Expanded male sex-determining region conserved during the evolution of homothallism in the green alga Volvox.</title>
        <authorList>
            <person name="Yamamoto K."/>
            <person name="Matsuzaki R."/>
            <person name="Mahakham W."/>
            <person name="Heman W."/>
            <person name="Sekimoto H."/>
            <person name="Kawachi M."/>
            <person name="Minakuchi Y."/>
            <person name="Toyoda A."/>
            <person name="Nozaki H."/>
        </authorList>
    </citation>
    <scope>NUCLEOTIDE SEQUENCE [LARGE SCALE GENOMIC DNA]</scope>
    <source>
        <strain evidence="3 4">NIES-4468</strain>
    </source>
</reference>